<sequence length="198" mass="21533">MYDTAAAIDEYTETANRSDRPAYVFSPWSNNRMYNYVVSGEARSYGYARANYESFLASTNETTWYERLRGRAGFVVYPTLDAPSGSIAERLEAYGSRTANASGLAHYRAIHVSPDGEYTAFTLVPGATVVGNATANTTLDLAATVEVSGTEFTYERRVAVDANGTYRVTVPYAATYEIGNRTVTVEDAAVEDGETVSA</sequence>
<name>A0ABD5ZQJ5_9EURY</name>
<evidence type="ECO:0000313" key="2">
    <source>
        <dbReference type="EMBL" id="MFC7235565.1"/>
    </source>
</evidence>
<dbReference type="Gene3D" id="2.60.40.3390">
    <property type="match status" value="1"/>
</dbReference>
<dbReference type="Proteomes" id="UP001596398">
    <property type="component" value="Unassembled WGS sequence"/>
</dbReference>
<dbReference type="RefSeq" id="WP_337250420.1">
    <property type="nucleotide sequence ID" value="NZ_CP119802.1"/>
</dbReference>
<dbReference type="EMBL" id="JBHTAP010000001">
    <property type="protein sequence ID" value="MFC7235565.1"/>
    <property type="molecule type" value="Genomic_DNA"/>
</dbReference>
<accession>A0ABD5ZQJ5</accession>
<gene>
    <name evidence="2" type="ORF">ACFQJ4_09595</name>
</gene>
<dbReference type="Pfam" id="PF18079">
    <property type="entry name" value="AglB_L1"/>
    <property type="match status" value="1"/>
</dbReference>
<keyword evidence="3" id="KW-1185">Reference proteome</keyword>
<organism evidence="2 3">
    <name type="scientific">Halosegnis marinus</name>
    <dbReference type="NCBI Taxonomy" id="3034023"/>
    <lineage>
        <taxon>Archaea</taxon>
        <taxon>Methanobacteriati</taxon>
        <taxon>Methanobacteriota</taxon>
        <taxon>Stenosarchaea group</taxon>
        <taxon>Halobacteria</taxon>
        <taxon>Halobacteriales</taxon>
        <taxon>Natronomonadaceae</taxon>
        <taxon>Halosegnis</taxon>
    </lineage>
</organism>
<dbReference type="GeneID" id="79267261"/>
<feature type="domain" description="Archaeal glycosylation protein B peripheral" evidence="1">
    <location>
        <begin position="126"/>
        <end position="177"/>
    </location>
</feature>
<dbReference type="AlphaFoldDB" id="A0ABD5ZQJ5"/>
<evidence type="ECO:0000313" key="3">
    <source>
        <dbReference type="Proteomes" id="UP001596398"/>
    </source>
</evidence>
<protein>
    <recommendedName>
        <fullName evidence="1">Archaeal glycosylation protein B peripheral domain-containing protein</fullName>
    </recommendedName>
</protein>
<evidence type="ECO:0000259" key="1">
    <source>
        <dbReference type="Pfam" id="PF18079"/>
    </source>
</evidence>
<reference evidence="2 3" key="1">
    <citation type="journal article" date="2019" name="Int. J. Syst. Evol. Microbiol.">
        <title>The Global Catalogue of Microorganisms (GCM) 10K type strain sequencing project: providing services to taxonomists for standard genome sequencing and annotation.</title>
        <authorList>
            <consortium name="The Broad Institute Genomics Platform"/>
            <consortium name="The Broad Institute Genome Sequencing Center for Infectious Disease"/>
            <person name="Wu L."/>
            <person name="Ma J."/>
        </authorList>
    </citation>
    <scope>NUCLEOTIDE SEQUENCE [LARGE SCALE GENOMIC DNA]</scope>
    <source>
        <strain evidence="2 3">DT85</strain>
    </source>
</reference>
<comment type="caution">
    <text evidence="2">The sequence shown here is derived from an EMBL/GenBank/DDBJ whole genome shotgun (WGS) entry which is preliminary data.</text>
</comment>
<dbReference type="InterPro" id="IPR041154">
    <property type="entry name" value="AglB_P1"/>
</dbReference>
<proteinExistence type="predicted"/>